<dbReference type="InterPro" id="IPR036291">
    <property type="entry name" value="NAD(P)-bd_dom_sf"/>
</dbReference>
<dbReference type="PANTHER" id="PTHR44229:SF4">
    <property type="entry name" value="15-HYDROXYPROSTAGLANDIN DEHYDROGENASE [NAD(+)]"/>
    <property type="match status" value="1"/>
</dbReference>
<dbReference type="PROSITE" id="PS00061">
    <property type="entry name" value="ADH_SHORT"/>
    <property type="match status" value="1"/>
</dbReference>
<dbReference type="Pfam" id="PF00106">
    <property type="entry name" value="adh_short"/>
    <property type="match status" value="1"/>
</dbReference>
<protein>
    <submittedName>
        <fullName evidence="3">Uncharacterized protein</fullName>
    </submittedName>
</protein>
<dbReference type="SUPFAM" id="SSF51735">
    <property type="entry name" value="NAD(P)-binding Rossmann-fold domains"/>
    <property type="match status" value="1"/>
</dbReference>
<dbReference type="AlphaFoldDB" id="A0AAV5MRR6"/>
<evidence type="ECO:0000313" key="4">
    <source>
        <dbReference type="Proteomes" id="UP001054252"/>
    </source>
</evidence>
<dbReference type="GO" id="GO:0016616">
    <property type="term" value="F:oxidoreductase activity, acting on the CH-OH group of donors, NAD or NADP as acceptor"/>
    <property type="evidence" value="ECO:0007669"/>
    <property type="project" value="TreeGrafter"/>
</dbReference>
<dbReference type="Gene3D" id="3.40.50.720">
    <property type="entry name" value="NAD(P)-binding Rossmann-like Domain"/>
    <property type="match status" value="1"/>
</dbReference>
<keyword evidence="4" id="KW-1185">Reference proteome</keyword>
<name>A0AAV5MRR6_9ROSI</name>
<gene>
    <name evidence="3" type="ORF">SLEP1_g58716</name>
</gene>
<dbReference type="PANTHER" id="PTHR44229">
    <property type="entry name" value="15-HYDROXYPROSTAGLANDIN DEHYDROGENASE [NAD(+)]"/>
    <property type="match status" value="1"/>
</dbReference>
<comment type="similarity">
    <text evidence="1">Belongs to the short-chain dehydrogenases/reductases (SDR) family.</text>
</comment>
<evidence type="ECO:0000313" key="3">
    <source>
        <dbReference type="EMBL" id="GKV52123.1"/>
    </source>
</evidence>
<sequence>MQAMQKPGVIINLGSSAGLYPSTKDPIYSSSKAGVVLFTRSLAPYKRQGIRVNVLCPEPPLAVANSVKMEDDKL</sequence>
<keyword evidence="2" id="KW-0560">Oxidoreductase</keyword>
<organism evidence="3 4">
    <name type="scientific">Rubroshorea leprosula</name>
    <dbReference type="NCBI Taxonomy" id="152421"/>
    <lineage>
        <taxon>Eukaryota</taxon>
        <taxon>Viridiplantae</taxon>
        <taxon>Streptophyta</taxon>
        <taxon>Embryophyta</taxon>
        <taxon>Tracheophyta</taxon>
        <taxon>Spermatophyta</taxon>
        <taxon>Magnoliopsida</taxon>
        <taxon>eudicotyledons</taxon>
        <taxon>Gunneridae</taxon>
        <taxon>Pentapetalae</taxon>
        <taxon>rosids</taxon>
        <taxon>malvids</taxon>
        <taxon>Malvales</taxon>
        <taxon>Dipterocarpaceae</taxon>
        <taxon>Rubroshorea</taxon>
    </lineage>
</organism>
<proteinExistence type="inferred from homology"/>
<dbReference type="Proteomes" id="UP001054252">
    <property type="component" value="Unassembled WGS sequence"/>
</dbReference>
<accession>A0AAV5MRR6</accession>
<evidence type="ECO:0000256" key="1">
    <source>
        <dbReference type="ARBA" id="ARBA00006484"/>
    </source>
</evidence>
<comment type="caution">
    <text evidence="3">The sequence shown here is derived from an EMBL/GenBank/DDBJ whole genome shotgun (WGS) entry which is preliminary data.</text>
</comment>
<dbReference type="PRINTS" id="PR00081">
    <property type="entry name" value="GDHRDH"/>
</dbReference>
<dbReference type="InterPro" id="IPR002347">
    <property type="entry name" value="SDR_fam"/>
</dbReference>
<dbReference type="PRINTS" id="PR00080">
    <property type="entry name" value="SDRFAMILY"/>
</dbReference>
<dbReference type="GO" id="GO:0005737">
    <property type="term" value="C:cytoplasm"/>
    <property type="evidence" value="ECO:0007669"/>
    <property type="project" value="TreeGrafter"/>
</dbReference>
<dbReference type="EMBL" id="BPVZ01000613">
    <property type="protein sequence ID" value="GKV52123.1"/>
    <property type="molecule type" value="Genomic_DNA"/>
</dbReference>
<reference evidence="3 4" key="1">
    <citation type="journal article" date="2021" name="Commun. Biol.">
        <title>The genome of Shorea leprosula (Dipterocarpaceae) highlights the ecological relevance of drought in aseasonal tropical rainforests.</title>
        <authorList>
            <person name="Ng K.K.S."/>
            <person name="Kobayashi M.J."/>
            <person name="Fawcett J.A."/>
            <person name="Hatakeyama M."/>
            <person name="Paape T."/>
            <person name="Ng C.H."/>
            <person name="Ang C.C."/>
            <person name="Tnah L.H."/>
            <person name="Lee C.T."/>
            <person name="Nishiyama T."/>
            <person name="Sese J."/>
            <person name="O'Brien M.J."/>
            <person name="Copetti D."/>
            <person name="Mohd Noor M.I."/>
            <person name="Ong R.C."/>
            <person name="Putra M."/>
            <person name="Sireger I.Z."/>
            <person name="Indrioko S."/>
            <person name="Kosugi Y."/>
            <person name="Izuno A."/>
            <person name="Isagi Y."/>
            <person name="Lee S.L."/>
            <person name="Shimizu K.K."/>
        </authorList>
    </citation>
    <scope>NUCLEOTIDE SEQUENCE [LARGE SCALE GENOMIC DNA]</scope>
    <source>
        <strain evidence="3">214</strain>
    </source>
</reference>
<dbReference type="InterPro" id="IPR020904">
    <property type="entry name" value="Sc_DH/Rdtase_CS"/>
</dbReference>
<evidence type="ECO:0000256" key="2">
    <source>
        <dbReference type="ARBA" id="ARBA00023002"/>
    </source>
</evidence>